<gene>
    <name evidence="1" type="ORF">DES40_1698</name>
</gene>
<protein>
    <submittedName>
        <fullName evidence="1">Uncharacterized protein</fullName>
    </submittedName>
</protein>
<sequence>MRQNKEIFCVDVIDALGQALSNLPLYWATLQLMENRIVTWIHPMRFNLFNSIFAECPRRGWAAIA</sequence>
<evidence type="ECO:0000313" key="1">
    <source>
        <dbReference type="EMBL" id="RKQ68923.1"/>
    </source>
</evidence>
<reference evidence="1 2" key="1">
    <citation type="submission" date="2018-10" db="EMBL/GenBank/DDBJ databases">
        <title>Genomic Encyclopedia of Type Strains, Phase IV (KMG-IV): sequencing the most valuable type-strain genomes for metagenomic binning, comparative biology and taxonomic classification.</title>
        <authorList>
            <person name="Goeker M."/>
        </authorList>
    </citation>
    <scope>NUCLEOTIDE SEQUENCE [LARGE SCALE GENOMIC DNA]</scope>
    <source>
        <strain evidence="1 2">DSM 22008</strain>
    </source>
</reference>
<dbReference type="EMBL" id="RBII01000002">
    <property type="protein sequence ID" value="RKQ68923.1"/>
    <property type="molecule type" value="Genomic_DNA"/>
</dbReference>
<dbReference type="InParanoid" id="A0A420WD61"/>
<organism evidence="1 2">
    <name type="scientific">Litorimonas taeanensis</name>
    <dbReference type="NCBI Taxonomy" id="568099"/>
    <lineage>
        <taxon>Bacteria</taxon>
        <taxon>Pseudomonadati</taxon>
        <taxon>Pseudomonadota</taxon>
        <taxon>Alphaproteobacteria</taxon>
        <taxon>Maricaulales</taxon>
        <taxon>Robiginitomaculaceae</taxon>
    </lineage>
</organism>
<name>A0A420WD61_9PROT</name>
<accession>A0A420WD61</accession>
<dbReference type="AlphaFoldDB" id="A0A420WD61"/>
<evidence type="ECO:0000313" key="2">
    <source>
        <dbReference type="Proteomes" id="UP000282211"/>
    </source>
</evidence>
<keyword evidence="2" id="KW-1185">Reference proteome</keyword>
<comment type="caution">
    <text evidence="1">The sequence shown here is derived from an EMBL/GenBank/DDBJ whole genome shotgun (WGS) entry which is preliminary data.</text>
</comment>
<dbReference type="Proteomes" id="UP000282211">
    <property type="component" value="Unassembled WGS sequence"/>
</dbReference>
<proteinExistence type="predicted"/>